<feature type="non-terminal residue" evidence="1">
    <location>
        <position position="34"/>
    </location>
</feature>
<organism evidence="1">
    <name type="scientific">marine sediment metagenome</name>
    <dbReference type="NCBI Taxonomy" id="412755"/>
    <lineage>
        <taxon>unclassified sequences</taxon>
        <taxon>metagenomes</taxon>
        <taxon>ecological metagenomes</taxon>
    </lineage>
</organism>
<reference evidence="1" key="1">
    <citation type="journal article" date="2014" name="Front. Microbiol.">
        <title>High frequency of phylogenetically diverse reductive dehalogenase-homologous genes in deep subseafloor sedimentary metagenomes.</title>
        <authorList>
            <person name="Kawai M."/>
            <person name="Futagami T."/>
            <person name="Toyoda A."/>
            <person name="Takaki Y."/>
            <person name="Nishi S."/>
            <person name="Hori S."/>
            <person name="Arai W."/>
            <person name="Tsubouchi T."/>
            <person name="Morono Y."/>
            <person name="Uchiyama I."/>
            <person name="Ito T."/>
            <person name="Fujiyama A."/>
            <person name="Inagaki F."/>
            <person name="Takami H."/>
        </authorList>
    </citation>
    <scope>NUCLEOTIDE SEQUENCE</scope>
    <source>
        <strain evidence="1">Expedition CK06-06</strain>
    </source>
</reference>
<comment type="caution">
    <text evidence="1">The sequence shown here is derived from an EMBL/GenBank/DDBJ whole genome shotgun (WGS) entry which is preliminary data.</text>
</comment>
<dbReference type="AlphaFoldDB" id="X0YBS5"/>
<evidence type="ECO:0008006" key="2">
    <source>
        <dbReference type="Google" id="ProtNLM"/>
    </source>
</evidence>
<dbReference type="Gene3D" id="3.40.120.10">
    <property type="entry name" value="Alpha-D-Glucose-1,6-Bisphosphate, subunit A, domain 3"/>
    <property type="match status" value="1"/>
</dbReference>
<dbReference type="SUPFAM" id="SSF53738">
    <property type="entry name" value="Phosphoglucomutase, first 3 domains"/>
    <property type="match status" value="1"/>
</dbReference>
<dbReference type="GO" id="GO:0005975">
    <property type="term" value="P:carbohydrate metabolic process"/>
    <property type="evidence" value="ECO:0007669"/>
    <property type="project" value="InterPro"/>
</dbReference>
<evidence type="ECO:0000313" key="1">
    <source>
        <dbReference type="EMBL" id="GAG34286.1"/>
    </source>
</evidence>
<sequence>MRACAQGVADYLKQAGLANRGLIVGYDTRFASED</sequence>
<name>X0YBS5_9ZZZZ</name>
<accession>X0YBS5</accession>
<dbReference type="EMBL" id="BARS01049556">
    <property type="protein sequence ID" value="GAG34286.1"/>
    <property type="molecule type" value="Genomic_DNA"/>
</dbReference>
<dbReference type="InterPro" id="IPR016055">
    <property type="entry name" value="A-D-PHexomutase_a/b/a-I/II/III"/>
</dbReference>
<protein>
    <recommendedName>
        <fullName evidence="2">Alpha-D-phosphohexomutase alpha/beta/alpha domain-containing protein</fullName>
    </recommendedName>
</protein>
<gene>
    <name evidence="1" type="ORF">S01H1_74115</name>
</gene>
<proteinExistence type="predicted"/>
<dbReference type="GO" id="GO:0016868">
    <property type="term" value="F:intramolecular phosphotransferase activity"/>
    <property type="evidence" value="ECO:0007669"/>
    <property type="project" value="InterPro"/>
</dbReference>